<keyword evidence="2" id="KW-0677">Repeat</keyword>
<dbReference type="Gene3D" id="2.130.10.10">
    <property type="entry name" value="YVTN repeat-like/Quinoprotein amine dehydrogenase"/>
    <property type="match status" value="3"/>
</dbReference>
<dbReference type="InterPro" id="IPR001487">
    <property type="entry name" value="Bromodomain"/>
</dbReference>
<dbReference type="PANTHER" id="PTHR16266:SF17">
    <property type="entry name" value="BRWD3"/>
    <property type="match status" value="1"/>
</dbReference>
<feature type="repeat" description="WD" evidence="4">
    <location>
        <begin position="328"/>
        <end position="372"/>
    </location>
</feature>
<dbReference type="GO" id="GO:0005634">
    <property type="term" value="C:nucleus"/>
    <property type="evidence" value="ECO:0007669"/>
    <property type="project" value="TreeGrafter"/>
</dbReference>
<dbReference type="SMART" id="SM00320">
    <property type="entry name" value="WD40"/>
    <property type="match status" value="7"/>
</dbReference>
<evidence type="ECO:0000256" key="1">
    <source>
        <dbReference type="ARBA" id="ARBA00022574"/>
    </source>
</evidence>
<dbReference type="InterPro" id="IPR036322">
    <property type="entry name" value="WD40_repeat_dom_sf"/>
</dbReference>
<dbReference type="GO" id="GO:0007010">
    <property type="term" value="P:cytoskeleton organization"/>
    <property type="evidence" value="ECO:0007669"/>
    <property type="project" value="TreeGrafter"/>
</dbReference>
<feature type="region of interest" description="Disordered" evidence="5">
    <location>
        <begin position="371"/>
        <end position="398"/>
    </location>
</feature>
<dbReference type="STRING" id="981085.W9QCT9"/>
<feature type="compositionally biased region" description="Polar residues" evidence="5">
    <location>
        <begin position="384"/>
        <end position="398"/>
    </location>
</feature>
<dbReference type="PANTHER" id="PTHR16266">
    <property type="entry name" value="WD REPEAT DOMAIN 9"/>
    <property type="match status" value="1"/>
</dbReference>
<name>W9QCT9_9ROSA</name>
<dbReference type="Proteomes" id="UP000030645">
    <property type="component" value="Unassembled WGS sequence"/>
</dbReference>
<feature type="compositionally biased region" description="Basic residues" evidence="5">
    <location>
        <begin position="872"/>
        <end position="894"/>
    </location>
</feature>
<feature type="domain" description="BRWD/PHIP N-terminal" evidence="8">
    <location>
        <begin position="41"/>
        <end position="141"/>
    </location>
</feature>
<accession>W9QCT9</accession>
<feature type="domain" description="Bromo" evidence="6">
    <location>
        <begin position="1621"/>
        <end position="1679"/>
    </location>
</feature>
<dbReference type="GO" id="GO:0008360">
    <property type="term" value="P:regulation of cell shape"/>
    <property type="evidence" value="ECO:0007669"/>
    <property type="project" value="TreeGrafter"/>
</dbReference>
<dbReference type="GO" id="GO:0006357">
    <property type="term" value="P:regulation of transcription by RNA polymerase II"/>
    <property type="evidence" value="ECO:0007669"/>
    <property type="project" value="TreeGrafter"/>
</dbReference>
<sequence length="1727" mass="194102">MDPWKCTSSVGVPSLDRATCKFPGKTADKTQLNAIERASSPHSVETEVHVDLREVYLLILHFLSSGPCKKTFSHFLDELMEHQLLPRRYHAWFSRSGVCCEDDDDGDGDVSFPLTYANLVERYPHIGKDHLVKLLKQLIMVATSPSHGKVGRSAPNAADVPTLLGTGSFSLLERDRNVENRQDKRLPAYLHWPHMQAGQVRGLGLREVGGGFTKHHRAPSIRSACYAIAKPSTILQKMQNIKKLRGHRNAVYCAIFDRSGRYVITGSDDRLVKIWSMETALCLASCRGHEGDITDLAVSSNNAVVASGSNDFVIRVWRLADGMPVSVLQGHTGAVTAIAFSPRPNAVFQLLSSSDDGTCRIWDARSSQCKPRIYQPKPSDALSGKNNVPSNNGPSTSNASQSHQILCCAFNADGTVFVTGSSDTFARVWSTLKSNTDDPEQPMHEMDVLSGHEDDVNYVQFSGCAVASKSSLFDSLKEENIPKFKNSWFCHDNIVTCSRDGSAIIWVPRSRRSHGKVGRWTRAYHLKVPPPPLPPQPSRGGPRQRFLPTPRGVNMIVWSLDNRFVLAAIMDCRICVWNAVDGSLVHSLTGHTASSYVLDVHPFNPRIAMSAGYDGRTIVWDIWEGTPIRIYQIGDFKLVDGKFSADGTSIVLSDDVGQIYLINTGQGESQKDSKYDQFFLGDYRPVIRDTSGNVLDQETQLLVYQRNIQDPVCDSSMMPYPEPYQTLFQQRRLGALGIEWRPSTMRLAIGPEISLGLDYHMPPLPDLDRIIEPLPEFIDAMLWEPENEVLSEDSDSEYNVTEENSSEGEKESISSSSNDSEFDDGRAGHDHKDGLRRSRRKQHKIDLMTSSGRRVKKRILDESASTLPGSSKNKKSKIGRKGSKKKSSKAKTSRPQRLAACNARNMLSQISGTSSEGEDQDDSDFDSSDSDLGTRDLNIQNKNESDWNLQNMHQDVPRDEEPSSKELEEMTKPSPISKSQSNIKNKPRLLLKFSLRDLKKQVPPEESKHKCDNQNDLAHPSSAPQEITQEMRNHVISTGPSSTLEGATTDVELSQDNHENADMGKPESLEPHLEGSMGDKENEIRWGEVKIRTSRHSRSGDILLLDASSGLDASADDHMEKRNSVNENVTPESMKGRPCASLSIQKHGSVSLCKDEEQFETNASENLNTDKGLVESSLVVEDKVKFGVAAATFNENLDKGCERPSTYDKYTDDASETSGFARSNHYHEQENAPHNPTKIKIKTKTRILADPRNPSKLKFVAAAKELASPGDNFTHVEDDPITQVAKATGDRSNSLHLSFKLKTDLDGCDGDLEEDTSNTDVHHDSVIGFPETATDVVRRTRSFNMKACSRGNHQTVGTSKVAEECSRKEHNQLDRRSRSSRNHRALYNTYDRGSSAQRMSNYPVGKLSWLMLSEYEDGYRYIPQLGDDVVYLRQGHQEFAESCSSRECPPRLLKGNLNAVEICKVESLDYTWVAGSGESCCKIKLKFMDPSSNVLGKSFTLTLPELRDFSDFVVEKTLYDAAIKRKWTTRDKCMVWWRNENGEGGKWWDGRIVASQARSQDFPDSPWLRYQVRYKDDSTEDQCHCPWELHDERILWERPHIDSESRDNLLHYFSKLEDKDYRTIQQMNQAVQKTDFCNRFAVPLYPELIKARLRNNYYRSLEAVKNDMRVMLSNAESYFVRKELQAKIGHVSDWLTRKLSREREIVQGNGKGRILANCFLFLINLTV</sequence>
<evidence type="ECO:0000256" key="2">
    <source>
        <dbReference type="ARBA" id="ARBA00022737"/>
    </source>
</evidence>
<proteinExistence type="predicted"/>
<protein>
    <submittedName>
        <fullName evidence="9">PH-interacting protein</fullName>
    </submittedName>
</protein>
<feature type="compositionally biased region" description="Polar residues" evidence="5">
    <location>
        <begin position="974"/>
        <end position="984"/>
    </location>
</feature>
<feature type="region of interest" description="Disordered" evidence="5">
    <location>
        <begin position="788"/>
        <end position="988"/>
    </location>
</feature>
<dbReference type="Pfam" id="PF25437">
    <property type="entry name" value="BRWD1_N"/>
    <property type="match status" value="1"/>
</dbReference>
<reference evidence="10" key="1">
    <citation type="submission" date="2013-01" db="EMBL/GenBank/DDBJ databases">
        <title>Draft Genome Sequence of a Mulberry Tree, Morus notabilis C.K. Schneid.</title>
        <authorList>
            <person name="He N."/>
            <person name="Zhao S."/>
        </authorList>
    </citation>
    <scope>NUCLEOTIDE SEQUENCE</scope>
</reference>
<dbReference type="InterPro" id="IPR052060">
    <property type="entry name" value="Bromo_WD_repeat"/>
</dbReference>
<feature type="repeat" description="WD" evidence="4">
    <location>
        <begin position="244"/>
        <end position="285"/>
    </location>
</feature>
<evidence type="ECO:0000259" key="8">
    <source>
        <dbReference type="Pfam" id="PF25437"/>
    </source>
</evidence>
<dbReference type="Pfam" id="PF25313">
    <property type="entry name" value="BRWD_AD"/>
    <property type="match status" value="1"/>
</dbReference>
<dbReference type="Gene3D" id="1.20.920.10">
    <property type="entry name" value="Bromodomain-like"/>
    <property type="match status" value="1"/>
</dbReference>
<dbReference type="PROSITE" id="PS50082">
    <property type="entry name" value="WD_REPEATS_2"/>
    <property type="match status" value="4"/>
</dbReference>
<evidence type="ECO:0000313" key="10">
    <source>
        <dbReference type="Proteomes" id="UP000030645"/>
    </source>
</evidence>
<dbReference type="InterPro" id="IPR057452">
    <property type="entry name" value="BRWD/PHIP_N"/>
</dbReference>
<dbReference type="CDD" id="cd05529">
    <property type="entry name" value="Bromo_WDR9_I_like"/>
    <property type="match status" value="1"/>
</dbReference>
<feature type="compositionally biased region" description="Polar residues" evidence="5">
    <location>
        <begin position="937"/>
        <end position="953"/>
    </location>
</feature>
<feature type="compositionally biased region" description="Acidic residues" evidence="5">
    <location>
        <begin position="916"/>
        <end position="929"/>
    </location>
</feature>
<evidence type="ECO:0000313" key="9">
    <source>
        <dbReference type="EMBL" id="EXB28595.1"/>
    </source>
</evidence>
<feature type="compositionally biased region" description="Basic and acidic residues" evidence="5">
    <location>
        <begin position="1000"/>
        <end position="1013"/>
    </location>
</feature>
<gene>
    <name evidence="9" type="ORF">L484_009754</name>
</gene>
<dbReference type="InterPro" id="IPR015943">
    <property type="entry name" value="WD40/YVTN_repeat-like_dom_sf"/>
</dbReference>
<dbReference type="InterPro" id="IPR019775">
    <property type="entry name" value="WD40_repeat_CS"/>
</dbReference>
<keyword evidence="1 4" id="KW-0853">WD repeat</keyword>
<feature type="region of interest" description="Disordered" evidence="5">
    <location>
        <begin position="1000"/>
        <end position="1021"/>
    </location>
</feature>
<feature type="repeat" description="WD" evidence="4">
    <location>
        <begin position="398"/>
        <end position="430"/>
    </location>
</feature>
<dbReference type="PROSITE" id="PS50294">
    <property type="entry name" value="WD_REPEATS_REGION"/>
    <property type="match status" value="3"/>
</dbReference>
<dbReference type="FunFam" id="2.130.10.10:FF:000627">
    <property type="entry name" value="Bromodomain and WD repeat domain-containing protein"/>
    <property type="match status" value="1"/>
</dbReference>
<feature type="compositionally biased region" description="Basic and acidic residues" evidence="5">
    <location>
        <begin position="1361"/>
        <end position="1377"/>
    </location>
</feature>
<dbReference type="InterPro" id="IPR036427">
    <property type="entry name" value="Bromodomain-like_sf"/>
</dbReference>
<dbReference type="Pfam" id="PF00439">
    <property type="entry name" value="Bromodomain"/>
    <property type="match status" value="1"/>
</dbReference>
<evidence type="ECO:0000256" key="4">
    <source>
        <dbReference type="PROSITE-ProRule" id="PRU00221"/>
    </source>
</evidence>
<feature type="compositionally biased region" description="Basic and acidic residues" evidence="5">
    <location>
        <begin position="823"/>
        <end position="836"/>
    </location>
</feature>
<dbReference type="PROSITE" id="PS00678">
    <property type="entry name" value="WD_REPEATS_1"/>
    <property type="match status" value="2"/>
</dbReference>
<dbReference type="Pfam" id="PF00400">
    <property type="entry name" value="WD40"/>
    <property type="match status" value="5"/>
</dbReference>
<feature type="compositionally biased region" description="Basic and acidic residues" evidence="5">
    <location>
        <begin position="955"/>
        <end position="971"/>
    </location>
</feature>
<dbReference type="EMBL" id="KE343391">
    <property type="protein sequence ID" value="EXB28595.1"/>
    <property type="molecule type" value="Genomic_DNA"/>
</dbReference>
<evidence type="ECO:0000256" key="5">
    <source>
        <dbReference type="SAM" id="MobiDB-lite"/>
    </source>
</evidence>
<evidence type="ECO:0000259" key="7">
    <source>
        <dbReference type="Pfam" id="PF25313"/>
    </source>
</evidence>
<feature type="domain" description="BRWD/PHIP ancillary-like" evidence="7">
    <location>
        <begin position="1419"/>
        <end position="1592"/>
    </location>
</feature>
<dbReference type="InterPro" id="IPR001680">
    <property type="entry name" value="WD40_rpt"/>
</dbReference>
<dbReference type="CDD" id="cd00200">
    <property type="entry name" value="WD40"/>
    <property type="match status" value="1"/>
</dbReference>
<organism evidence="9 10">
    <name type="scientific">Morus notabilis</name>
    <dbReference type="NCBI Taxonomy" id="981085"/>
    <lineage>
        <taxon>Eukaryota</taxon>
        <taxon>Viridiplantae</taxon>
        <taxon>Streptophyta</taxon>
        <taxon>Embryophyta</taxon>
        <taxon>Tracheophyta</taxon>
        <taxon>Spermatophyta</taxon>
        <taxon>Magnoliopsida</taxon>
        <taxon>eudicotyledons</taxon>
        <taxon>Gunneridae</taxon>
        <taxon>Pentapetalae</taxon>
        <taxon>rosids</taxon>
        <taxon>fabids</taxon>
        <taxon>Rosales</taxon>
        <taxon>Moraceae</taxon>
        <taxon>Moreae</taxon>
        <taxon>Morus</taxon>
    </lineage>
</organism>
<keyword evidence="3" id="KW-0103">Bromodomain</keyword>
<dbReference type="eggNOG" id="KOG0644">
    <property type="taxonomic scope" value="Eukaryota"/>
</dbReference>
<dbReference type="InterPro" id="IPR057451">
    <property type="entry name" value="BRWD/PHIP_AD"/>
</dbReference>
<feature type="region of interest" description="Disordered" evidence="5">
    <location>
        <begin position="1354"/>
        <end position="1390"/>
    </location>
</feature>
<dbReference type="SUPFAM" id="SSF47370">
    <property type="entry name" value="Bromodomain"/>
    <property type="match status" value="1"/>
</dbReference>
<dbReference type="SUPFAM" id="SSF50978">
    <property type="entry name" value="WD40 repeat-like"/>
    <property type="match status" value="1"/>
</dbReference>
<feature type="region of interest" description="Disordered" evidence="5">
    <location>
        <begin position="1056"/>
        <end position="1078"/>
    </location>
</feature>
<dbReference type="FunFam" id="2.130.10.10:FF:000440">
    <property type="entry name" value="Bromodomain and WD repeat-containing protein"/>
    <property type="match status" value="1"/>
</dbReference>
<evidence type="ECO:0000256" key="3">
    <source>
        <dbReference type="ARBA" id="ARBA00023117"/>
    </source>
</evidence>
<feature type="repeat" description="WD" evidence="4">
    <location>
        <begin position="286"/>
        <end position="327"/>
    </location>
</feature>
<evidence type="ECO:0000259" key="6">
    <source>
        <dbReference type="Pfam" id="PF00439"/>
    </source>
</evidence>
<dbReference type="FunFam" id="2.130.10.10:FF:000403">
    <property type="entry name" value="PH-interacting protein isoform X1"/>
    <property type="match status" value="1"/>
</dbReference>
<keyword evidence="10" id="KW-1185">Reference proteome</keyword>